<dbReference type="Proteomes" id="UP000799779">
    <property type="component" value="Unassembled WGS sequence"/>
</dbReference>
<gene>
    <name evidence="2" type="ORF">P154DRAFT_568694</name>
</gene>
<evidence type="ECO:0000313" key="2">
    <source>
        <dbReference type="EMBL" id="KAF2007866.1"/>
    </source>
</evidence>
<accession>A0A6A5X4Q0</accession>
<reference evidence="2" key="1">
    <citation type="journal article" date="2020" name="Stud. Mycol.">
        <title>101 Dothideomycetes genomes: a test case for predicting lifestyles and emergence of pathogens.</title>
        <authorList>
            <person name="Haridas S."/>
            <person name="Albert R."/>
            <person name="Binder M."/>
            <person name="Bloem J."/>
            <person name="Labutti K."/>
            <person name="Salamov A."/>
            <person name="Andreopoulos B."/>
            <person name="Baker S."/>
            <person name="Barry K."/>
            <person name="Bills G."/>
            <person name="Bluhm B."/>
            <person name="Cannon C."/>
            <person name="Castanera R."/>
            <person name="Culley D."/>
            <person name="Daum C."/>
            <person name="Ezra D."/>
            <person name="Gonzalez J."/>
            <person name="Henrissat B."/>
            <person name="Kuo A."/>
            <person name="Liang C."/>
            <person name="Lipzen A."/>
            <person name="Lutzoni F."/>
            <person name="Magnuson J."/>
            <person name="Mondo S."/>
            <person name="Nolan M."/>
            <person name="Ohm R."/>
            <person name="Pangilinan J."/>
            <person name="Park H.-J."/>
            <person name="Ramirez L."/>
            <person name="Alfaro M."/>
            <person name="Sun H."/>
            <person name="Tritt A."/>
            <person name="Yoshinaga Y."/>
            <person name="Zwiers L.-H."/>
            <person name="Turgeon B."/>
            <person name="Goodwin S."/>
            <person name="Spatafora J."/>
            <person name="Crous P."/>
            <person name="Grigoriev I."/>
        </authorList>
    </citation>
    <scope>NUCLEOTIDE SEQUENCE</scope>
    <source>
        <strain evidence="2">CBS 123094</strain>
    </source>
</reference>
<feature type="region of interest" description="Disordered" evidence="1">
    <location>
        <begin position="31"/>
        <end position="69"/>
    </location>
</feature>
<evidence type="ECO:0000313" key="3">
    <source>
        <dbReference type="Proteomes" id="UP000799779"/>
    </source>
</evidence>
<dbReference type="AlphaFoldDB" id="A0A6A5X4Q0"/>
<keyword evidence="3" id="KW-1185">Reference proteome</keyword>
<protein>
    <submittedName>
        <fullName evidence="2">Uncharacterized protein</fullName>
    </submittedName>
</protein>
<organism evidence="2 3">
    <name type="scientific">Amniculicola lignicola CBS 123094</name>
    <dbReference type="NCBI Taxonomy" id="1392246"/>
    <lineage>
        <taxon>Eukaryota</taxon>
        <taxon>Fungi</taxon>
        <taxon>Dikarya</taxon>
        <taxon>Ascomycota</taxon>
        <taxon>Pezizomycotina</taxon>
        <taxon>Dothideomycetes</taxon>
        <taxon>Pleosporomycetidae</taxon>
        <taxon>Pleosporales</taxon>
        <taxon>Amniculicolaceae</taxon>
        <taxon>Amniculicola</taxon>
    </lineage>
</organism>
<sequence>MALGVDLANPQSASTLHASAPTFKTHWAVSSAPTASPYPQTRHSMTSKTNPGPSPNLPDRPLQPYSGTSIRRRKIAEPSWAAIKGLRSSWSCLLAAGTSIIAIATAIDDIDPIFTFFSPASSPTQTSPYTAHHLLPTLRASSRGTCSVWSSHDCDGSPRLDLMGPSALLSCGSRLSEHVTMDWHAYFQCRPVCSRFEAITVLAHDFRPLREHPEATCDPDPKESPLICSFDVDIE</sequence>
<feature type="compositionally biased region" description="Polar residues" evidence="1">
    <location>
        <begin position="31"/>
        <end position="51"/>
    </location>
</feature>
<proteinExistence type="predicted"/>
<name>A0A6A5X4Q0_9PLEO</name>
<evidence type="ECO:0000256" key="1">
    <source>
        <dbReference type="SAM" id="MobiDB-lite"/>
    </source>
</evidence>
<dbReference type="EMBL" id="ML977556">
    <property type="protein sequence ID" value="KAF2007866.1"/>
    <property type="molecule type" value="Genomic_DNA"/>
</dbReference>